<keyword evidence="3" id="KW-0762">Sugar transport</keyword>
<feature type="transmembrane region" description="Helical" evidence="7">
    <location>
        <begin position="149"/>
        <end position="167"/>
    </location>
</feature>
<gene>
    <name evidence="8" type="ORF">GDO86_005348</name>
</gene>
<evidence type="ECO:0000313" key="8">
    <source>
        <dbReference type="EMBL" id="KAG8439100.1"/>
    </source>
</evidence>
<dbReference type="PANTHER" id="PTHR10231">
    <property type="entry name" value="NUCLEOTIDE-SUGAR TRANSMEMBRANE TRANSPORTER"/>
    <property type="match status" value="1"/>
</dbReference>
<feature type="transmembrane region" description="Helical" evidence="7">
    <location>
        <begin position="23"/>
        <end position="45"/>
    </location>
</feature>
<feature type="transmembrane region" description="Helical" evidence="7">
    <location>
        <begin position="301"/>
        <end position="320"/>
    </location>
</feature>
<evidence type="ECO:0000256" key="3">
    <source>
        <dbReference type="ARBA" id="ARBA00022597"/>
    </source>
</evidence>
<dbReference type="GO" id="GO:0000139">
    <property type="term" value="C:Golgi membrane"/>
    <property type="evidence" value="ECO:0007669"/>
    <property type="project" value="UniProtKB-SubCell"/>
</dbReference>
<keyword evidence="9" id="KW-1185">Reference proteome</keyword>
<reference evidence="8" key="1">
    <citation type="thesis" date="2020" institute="ProQuest LLC" country="789 East Eisenhower Parkway, Ann Arbor, MI, USA">
        <title>Comparative Genomics and Chromosome Evolution.</title>
        <authorList>
            <person name="Mudd A.B."/>
        </authorList>
    </citation>
    <scope>NUCLEOTIDE SEQUENCE</scope>
    <source>
        <strain evidence="8">Female2</strain>
        <tissue evidence="8">Blood</tissue>
    </source>
</reference>
<dbReference type="InterPro" id="IPR007271">
    <property type="entry name" value="Nuc_sug_transpt"/>
</dbReference>
<keyword evidence="5 7" id="KW-1133">Transmembrane helix</keyword>
<dbReference type="InterPro" id="IPR037185">
    <property type="entry name" value="EmrE-like"/>
</dbReference>
<keyword evidence="4 7" id="KW-0812">Transmembrane</keyword>
<dbReference type="Pfam" id="PF04142">
    <property type="entry name" value="Nuc_sug_transp"/>
    <property type="match status" value="1"/>
</dbReference>
<sequence length="321" mass="36098">MFCVTVDPSEFSHSSDRKKMKKIFWVSILILSVIVYGSHAPLIYLCKVDGEIPFSSSSVVLLIEVAKFMVSFVLLLIYDLNSLKVSLTWRLAVPYAVPALLYCANNNLVIYIQHFMDPTSFQVLSNLKIVSTALLYSLFLHQRLTVRKWFSVCLLMFAGVFYGYGGINDQGMVHTDTGMYVTLPGLILMVIYCLISGMSAVYTEITLKAQKIPLSIQNLFLYSFGIVINFTVHVSNTKNSGLFSAYSIWVCIIIITQAFNGLIMSVVMKHSNNITRLFIISFSMLCNGILSFILFQIQLTALFFLAVVLIGLSVYLYYGVK</sequence>
<evidence type="ECO:0000256" key="1">
    <source>
        <dbReference type="ARBA" id="ARBA00004653"/>
    </source>
</evidence>
<dbReference type="SUPFAM" id="SSF103481">
    <property type="entry name" value="Multidrug resistance efflux transporter EmrE"/>
    <property type="match status" value="1"/>
</dbReference>
<dbReference type="AlphaFoldDB" id="A0A8T2J6Z7"/>
<name>A0A8T2J6Z7_9PIPI</name>
<dbReference type="EMBL" id="JAACNH010000006">
    <property type="protein sequence ID" value="KAG8439100.1"/>
    <property type="molecule type" value="Genomic_DNA"/>
</dbReference>
<keyword evidence="6 7" id="KW-0472">Membrane</keyword>
<evidence type="ECO:0000256" key="4">
    <source>
        <dbReference type="ARBA" id="ARBA00022692"/>
    </source>
</evidence>
<keyword evidence="3" id="KW-0813">Transport</keyword>
<comment type="subcellular location">
    <subcellularLocation>
        <location evidence="1">Golgi apparatus membrane</location>
        <topology evidence="1">Multi-pass membrane protein</topology>
    </subcellularLocation>
</comment>
<organism evidence="8 9">
    <name type="scientific">Hymenochirus boettgeri</name>
    <name type="common">Congo dwarf clawed frog</name>
    <dbReference type="NCBI Taxonomy" id="247094"/>
    <lineage>
        <taxon>Eukaryota</taxon>
        <taxon>Metazoa</taxon>
        <taxon>Chordata</taxon>
        <taxon>Craniata</taxon>
        <taxon>Vertebrata</taxon>
        <taxon>Euteleostomi</taxon>
        <taxon>Amphibia</taxon>
        <taxon>Batrachia</taxon>
        <taxon>Anura</taxon>
        <taxon>Pipoidea</taxon>
        <taxon>Pipidae</taxon>
        <taxon>Pipinae</taxon>
        <taxon>Hymenochirus</taxon>
    </lineage>
</organism>
<evidence type="ECO:0000256" key="2">
    <source>
        <dbReference type="ARBA" id="ARBA00009976"/>
    </source>
</evidence>
<feature type="transmembrane region" description="Helical" evidence="7">
    <location>
        <begin position="119"/>
        <end position="140"/>
    </location>
</feature>
<feature type="transmembrane region" description="Helical" evidence="7">
    <location>
        <begin position="92"/>
        <end position="113"/>
    </location>
</feature>
<evidence type="ECO:0000256" key="5">
    <source>
        <dbReference type="ARBA" id="ARBA00022989"/>
    </source>
</evidence>
<feature type="transmembrane region" description="Helical" evidence="7">
    <location>
        <begin position="246"/>
        <end position="267"/>
    </location>
</feature>
<evidence type="ECO:0000313" key="9">
    <source>
        <dbReference type="Proteomes" id="UP000812440"/>
    </source>
</evidence>
<evidence type="ECO:0000256" key="7">
    <source>
        <dbReference type="SAM" id="Phobius"/>
    </source>
</evidence>
<protein>
    <recommendedName>
        <fullName evidence="10">UDP-sugar transporter protein SLC35A4</fullName>
    </recommendedName>
</protein>
<feature type="transmembrane region" description="Helical" evidence="7">
    <location>
        <begin position="274"/>
        <end position="295"/>
    </location>
</feature>
<accession>A0A8T2J6Z7</accession>
<evidence type="ECO:0000256" key="6">
    <source>
        <dbReference type="ARBA" id="ARBA00023136"/>
    </source>
</evidence>
<comment type="caution">
    <text evidence="8">The sequence shown here is derived from an EMBL/GenBank/DDBJ whole genome shotgun (WGS) entry which is preliminary data.</text>
</comment>
<feature type="transmembrane region" description="Helical" evidence="7">
    <location>
        <begin position="214"/>
        <end position="234"/>
    </location>
</feature>
<dbReference type="PIRSF" id="PIRSF005799">
    <property type="entry name" value="UDP-gal_transpt"/>
    <property type="match status" value="1"/>
</dbReference>
<feature type="transmembrane region" description="Helical" evidence="7">
    <location>
        <begin position="57"/>
        <end position="80"/>
    </location>
</feature>
<feature type="transmembrane region" description="Helical" evidence="7">
    <location>
        <begin position="179"/>
        <end position="202"/>
    </location>
</feature>
<comment type="similarity">
    <text evidence="2">Belongs to the nucleotide-sugar transporter family. SLC35A subfamily.</text>
</comment>
<dbReference type="OrthoDB" id="419167at2759"/>
<dbReference type="Proteomes" id="UP000812440">
    <property type="component" value="Chromosome 3"/>
</dbReference>
<proteinExistence type="inferred from homology"/>
<dbReference type="GO" id="GO:0015165">
    <property type="term" value="F:pyrimidine nucleotide-sugar transmembrane transporter activity"/>
    <property type="evidence" value="ECO:0007669"/>
    <property type="project" value="InterPro"/>
</dbReference>
<evidence type="ECO:0008006" key="10">
    <source>
        <dbReference type="Google" id="ProtNLM"/>
    </source>
</evidence>
<dbReference type="NCBIfam" id="TIGR00803">
    <property type="entry name" value="nst"/>
    <property type="match status" value="1"/>
</dbReference>